<dbReference type="EMBL" id="LR828253">
    <property type="protein sequence ID" value="CAD0326140.1"/>
    <property type="molecule type" value="Genomic_DNA"/>
</dbReference>
<proteinExistence type="predicted"/>
<sequence length="54" mass="6038">MVRQMQTFTPHCVNCFDETGLVQLGTPHFPNVIALNSHDSAFAEEPLRDKPAPE</sequence>
<reference evidence="1" key="1">
    <citation type="submission" date="2020-07" db="EMBL/GenBank/DDBJ databases">
        <authorList>
            <person name="Pothier F. J."/>
        </authorList>
    </citation>
    <scope>NUCLEOTIDE SEQUENCE</scope>
    <source>
        <strain evidence="1">CFBP 8129</strain>
    </source>
</reference>
<name>A0A6V7D1U3_9XANT</name>
<organism evidence="1">
    <name type="scientific">Xanthomonas hortorum pv. gardneri</name>
    <dbReference type="NCBI Taxonomy" id="2754056"/>
    <lineage>
        <taxon>Bacteria</taxon>
        <taxon>Pseudomonadati</taxon>
        <taxon>Pseudomonadota</taxon>
        <taxon>Gammaproteobacteria</taxon>
        <taxon>Lysobacterales</taxon>
        <taxon>Lysobacteraceae</taxon>
        <taxon>Xanthomonas</taxon>
    </lineage>
</organism>
<gene>
    <name evidence="1" type="ORF">CFBP8129_19070</name>
</gene>
<protein>
    <submittedName>
        <fullName evidence="1">Uncharacterized protein</fullName>
    </submittedName>
</protein>
<evidence type="ECO:0000313" key="1">
    <source>
        <dbReference type="EMBL" id="CAD0326140.1"/>
    </source>
</evidence>
<dbReference type="AlphaFoldDB" id="A0A6V7D1U3"/>
<dbReference type="EMBL" id="LR828253">
    <property type="protein sequence ID" value="CAD0326132.1"/>
    <property type="molecule type" value="Genomic_DNA"/>
</dbReference>
<accession>A0A6V7D1U3</accession>